<dbReference type="EMBL" id="BFBB01000004">
    <property type="protein sequence ID" value="GBF50288.1"/>
    <property type="molecule type" value="Genomic_DNA"/>
</dbReference>
<feature type="transmembrane region" description="Helical" evidence="1">
    <location>
        <begin position="15"/>
        <end position="34"/>
    </location>
</feature>
<organism evidence="2 3">
    <name type="scientific">Leptospira ryugenii</name>
    <dbReference type="NCBI Taxonomy" id="1917863"/>
    <lineage>
        <taxon>Bacteria</taxon>
        <taxon>Pseudomonadati</taxon>
        <taxon>Spirochaetota</taxon>
        <taxon>Spirochaetia</taxon>
        <taxon>Leptospirales</taxon>
        <taxon>Leptospiraceae</taxon>
        <taxon>Leptospira</taxon>
    </lineage>
</organism>
<keyword evidence="3" id="KW-1185">Reference proteome</keyword>
<accession>A0A2P2E087</accession>
<name>A0A2P2E087_9LEPT</name>
<comment type="caution">
    <text evidence="2">The sequence shown here is derived from an EMBL/GenBank/DDBJ whole genome shotgun (WGS) entry which is preliminary data.</text>
</comment>
<reference evidence="2 3" key="1">
    <citation type="submission" date="2018-02" db="EMBL/GenBank/DDBJ databases">
        <title>Novel Leptospira species isolated from soil and water in Japan.</title>
        <authorList>
            <person name="Nakao R."/>
            <person name="Masuzawa T."/>
        </authorList>
    </citation>
    <scope>NUCLEOTIDE SEQUENCE [LARGE SCALE GENOMIC DNA]</scope>
    <source>
        <strain evidence="2 3">YH101</strain>
    </source>
</reference>
<proteinExistence type="predicted"/>
<dbReference type="AlphaFoldDB" id="A0A2P2E087"/>
<gene>
    <name evidence="2" type="ORF">LPTSP4_18130</name>
</gene>
<keyword evidence="1" id="KW-1133">Transmembrane helix</keyword>
<keyword evidence="1" id="KW-0812">Transmembrane</keyword>
<evidence type="ECO:0000256" key="1">
    <source>
        <dbReference type="SAM" id="Phobius"/>
    </source>
</evidence>
<evidence type="ECO:0000313" key="2">
    <source>
        <dbReference type="EMBL" id="GBF50288.1"/>
    </source>
</evidence>
<dbReference type="OrthoDB" id="6233025at2"/>
<sequence length="380" mass="41789">MITRVYWQLWKHSRIGISLLALIAIIGIICIESFKVKREQSYLKQKLYASKLAQNAFSILKPELLKRNKLENREFDPSNSGFIGDFLSPVTSNTGSLTSKQTSINPNFAAVIVQYLKRAELEEGDTIAVSLSGSFPALNVCAFSAFQTLKLKPIIIGSASSSQYGANHPSLLWLDMETILNENGIFSYKTSYASLGGTQDRALGMSPEGKAFLLAGIKRNKVNQLLPSSIEDSIKQRVDLYFKLAAGKPIKAFMNIGGGTTILGTSLGKQVFKSGLIQQLPDDVNPPNSVIKAFLEKDIPVINMIQIEALASKYGLPVAPKKTPAPGEGLIFYKEEYNPYLAGFTMIVLLIGLYGITKRKWGQNPIDYQVPQTVRKKGNS</sequence>
<dbReference type="InterPro" id="IPR027602">
    <property type="entry name" value="PGA_system"/>
</dbReference>
<feature type="transmembrane region" description="Helical" evidence="1">
    <location>
        <begin position="340"/>
        <end position="357"/>
    </location>
</feature>
<evidence type="ECO:0008006" key="4">
    <source>
        <dbReference type="Google" id="ProtNLM"/>
    </source>
</evidence>
<evidence type="ECO:0000313" key="3">
    <source>
        <dbReference type="Proteomes" id="UP000245133"/>
    </source>
</evidence>
<keyword evidence="1" id="KW-0472">Membrane</keyword>
<dbReference type="Proteomes" id="UP000245133">
    <property type="component" value="Unassembled WGS sequence"/>
</dbReference>
<dbReference type="RefSeq" id="WP_108976072.1">
    <property type="nucleotide sequence ID" value="NZ_BFBB01000004.1"/>
</dbReference>
<protein>
    <recommendedName>
        <fullName evidence="4">Poly-gamma-glutamate system protein</fullName>
    </recommendedName>
</protein>
<dbReference type="NCBIfam" id="TIGR04332">
    <property type="entry name" value="gamma_Glu_sys"/>
    <property type="match status" value="1"/>
</dbReference>